<keyword evidence="4" id="KW-0158">Chromosome</keyword>
<dbReference type="GO" id="GO:0008270">
    <property type="term" value="F:zinc ion binding"/>
    <property type="evidence" value="ECO:0007669"/>
    <property type="project" value="InterPro"/>
</dbReference>
<keyword evidence="17" id="KW-0156">Chromatin regulator</keyword>
<feature type="domain" description="Pre-SET" evidence="30">
    <location>
        <begin position="792"/>
        <end position="865"/>
    </location>
</feature>
<dbReference type="PROSITE" id="PS50867">
    <property type="entry name" value="PRE_SET"/>
    <property type="match status" value="1"/>
</dbReference>
<dbReference type="PANTHER" id="PTHR46024:SF2">
    <property type="entry name" value="HISTONE-LYSINE N-METHYLTRANSFERASE SETDB1"/>
    <property type="match status" value="1"/>
</dbReference>
<dbReference type="GO" id="GO:0005634">
    <property type="term" value="C:nucleus"/>
    <property type="evidence" value="ECO:0007669"/>
    <property type="project" value="UniProtKB-SubCell"/>
</dbReference>
<evidence type="ECO:0000256" key="1">
    <source>
        <dbReference type="ARBA" id="ARBA00004123"/>
    </source>
</evidence>
<dbReference type="PROSITE" id="PS00108">
    <property type="entry name" value="PROTEIN_KINASE_ST"/>
    <property type="match status" value="1"/>
</dbReference>
<dbReference type="FunFam" id="3.30.200.20:FF:000061">
    <property type="entry name" value="Dual specificity protein kinase CLK2"/>
    <property type="match status" value="1"/>
</dbReference>
<evidence type="ECO:0000256" key="3">
    <source>
        <dbReference type="ARBA" id="ARBA00013203"/>
    </source>
</evidence>
<dbReference type="InterPro" id="IPR047232">
    <property type="entry name" value="SETDB1/2-like_MBD"/>
</dbReference>
<dbReference type="Gene3D" id="2.170.270.10">
    <property type="entry name" value="SET domain"/>
    <property type="match status" value="1"/>
</dbReference>
<feature type="region of interest" description="Disordered" evidence="27">
    <location>
        <begin position="927"/>
        <end position="1066"/>
    </location>
</feature>
<feature type="compositionally biased region" description="Basic and acidic residues" evidence="27">
    <location>
        <begin position="927"/>
        <end position="938"/>
    </location>
</feature>
<keyword evidence="7" id="KW-0597">Phosphoprotein</keyword>
<feature type="domain" description="Protein kinase" evidence="28">
    <location>
        <begin position="1350"/>
        <end position="1666"/>
    </location>
</feature>
<evidence type="ECO:0000256" key="22">
    <source>
        <dbReference type="ARBA" id="ARBA00037966"/>
    </source>
</evidence>
<feature type="region of interest" description="Disordered" evidence="27">
    <location>
        <begin position="99"/>
        <end position="149"/>
    </location>
</feature>
<keyword evidence="18" id="KW-0805">Transcription regulation</keyword>
<evidence type="ECO:0000256" key="25">
    <source>
        <dbReference type="ARBA" id="ARBA00051680"/>
    </source>
</evidence>
<feature type="compositionally biased region" description="Basic and acidic residues" evidence="27">
    <location>
        <begin position="1321"/>
        <end position="1330"/>
    </location>
</feature>
<organism evidence="31 32">
    <name type="scientific">Coregonus suidteri</name>
    <dbReference type="NCBI Taxonomy" id="861788"/>
    <lineage>
        <taxon>Eukaryota</taxon>
        <taxon>Metazoa</taxon>
        <taxon>Chordata</taxon>
        <taxon>Craniata</taxon>
        <taxon>Vertebrata</taxon>
        <taxon>Euteleostomi</taxon>
        <taxon>Actinopterygii</taxon>
        <taxon>Neopterygii</taxon>
        <taxon>Teleostei</taxon>
        <taxon>Protacanthopterygii</taxon>
        <taxon>Salmoniformes</taxon>
        <taxon>Salmonidae</taxon>
        <taxon>Coregoninae</taxon>
        <taxon>Coregonus</taxon>
    </lineage>
</organism>
<feature type="compositionally biased region" description="Basic residues" evidence="27">
    <location>
        <begin position="1297"/>
        <end position="1312"/>
    </location>
</feature>
<dbReference type="InterPro" id="IPR008271">
    <property type="entry name" value="Ser/Thr_kinase_AS"/>
</dbReference>
<evidence type="ECO:0000256" key="5">
    <source>
        <dbReference type="ARBA" id="ARBA00022491"/>
    </source>
</evidence>
<keyword evidence="20" id="KW-0804">Transcription</keyword>
<evidence type="ECO:0000256" key="2">
    <source>
        <dbReference type="ARBA" id="ARBA00004286"/>
    </source>
</evidence>
<feature type="compositionally biased region" description="Polar residues" evidence="27">
    <location>
        <begin position="289"/>
        <end position="298"/>
    </location>
</feature>
<dbReference type="Pfam" id="PF05033">
    <property type="entry name" value="Pre-SET"/>
    <property type="match status" value="1"/>
</dbReference>
<dbReference type="GO" id="GO:0005524">
    <property type="term" value="F:ATP binding"/>
    <property type="evidence" value="ECO:0007669"/>
    <property type="project" value="UniProtKB-UniRule"/>
</dbReference>
<comment type="catalytic activity">
    <reaction evidence="23">
        <text>L-seryl-[protein] + ATP = O-phospho-L-seryl-[protein] + ADP + H(+)</text>
        <dbReference type="Rhea" id="RHEA:17989"/>
        <dbReference type="Rhea" id="RHEA-COMP:9863"/>
        <dbReference type="Rhea" id="RHEA-COMP:11604"/>
        <dbReference type="ChEBI" id="CHEBI:15378"/>
        <dbReference type="ChEBI" id="CHEBI:29999"/>
        <dbReference type="ChEBI" id="CHEBI:30616"/>
        <dbReference type="ChEBI" id="CHEBI:83421"/>
        <dbReference type="ChEBI" id="CHEBI:456216"/>
        <dbReference type="EC" id="2.7.12.1"/>
    </reaction>
</comment>
<reference evidence="31 32" key="1">
    <citation type="submission" date="2021-04" db="EMBL/GenBank/DDBJ databases">
        <authorList>
            <person name="De Guttry C."/>
            <person name="Zahm M."/>
            <person name="Klopp C."/>
            <person name="Cabau C."/>
            <person name="Louis A."/>
            <person name="Berthelot C."/>
            <person name="Parey E."/>
            <person name="Roest Crollius H."/>
            <person name="Montfort J."/>
            <person name="Robinson-Rechavi M."/>
            <person name="Bucao C."/>
            <person name="Bouchez O."/>
            <person name="Gislard M."/>
            <person name="Lluch J."/>
            <person name="Milhes M."/>
            <person name="Lampietro C."/>
            <person name="Lopez Roques C."/>
            <person name="Donnadieu C."/>
            <person name="Braasch I."/>
            <person name="Desvignes T."/>
            <person name="Postlethwait J."/>
            <person name="Bobe J."/>
            <person name="Wedekind C."/>
            <person name="Guiguen Y."/>
        </authorList>
    </citation>
    <scope>NUCLEOTIDE SEQUENCE [LARGE SCALE GENOMIC DNA]</scope>
    <source>
        <strain evidence="31">Cs_M1</strain>
        <tissue evidence="31">Blood</tissue>
    </source>
</reference>
<dbReference type="InterPro" id="IPR000719">
    <property type="entry name" value="Prot_kinase_dom"/>
</dbReference>
<keyword evidence="6" id="KW-0723">Serine/threonine-protein kinase</keyword>
<dbReference type="InterPro" id="IPR001214">
    <property type="entry name" value="SET_dom"/>
</dbReference>
<evidence type="ECO:0000256" key="26">
    <source>
        <dbReference type="PROSITE-ProRule" id="PRU10141"/>
    </source>
</evidence>
<evidence type="ECO:0000259" key="30">
    <source>
        <dbReference type="PROSITE" id="PS50867"/>
    </source>
</evidence>
<feature type="region of interest" description="Disordered" evidence="27">
    <location>
        <begin position="1162"/>
        <end position="1330"/>
    </location>
</feature>
<dbReference type="SUPFAM" id="SSF82199">
    <property type="entry name" value="SET domain"/>
    <property type="match status" value="1"/>
</dbReference>
<keyword evidence="14" id="KW-0418">Kinase</keyword>
<gene>
    <name evidence="31" type="ORF">J4Q44_G00029230</name>
</gene>
<dbReference type="GO" id="GO:0004712">
    <property type="term" value="F:protein serine/threonine/tyrosine kinase activity"/>
    <property type="evidence" value="ECO:0007669"/>
    <property type="project" value="UniProtKB-EC"/>
</dbReference>
<dbReference type="SMART" id="SM00468">
    <property type="entry name" value="PreSET"/>
    <property type="match status" value="1"/>
</dbReference>
<evidence type="ECO:0000256" key="17">
    <source>
        <dbReference type="ARBA" id="ARBA00022853"/>
    </source>
</evidence>
<comment type="catalytic activity">
    <reaction evidence="25">
        <text>L-tyrosyl-[protein] + ATP = O-phospho-L-tyrosyl-[protein] + ADP + H(+)</text>
        <dbReference type="Rhea" id="RHEA:10596"/>
        <dbReference type="Rhea" id="RHEA-COMP:10136"/>
        <dbReference type="Rhea" id="RHEA-COMP:20101"/>
        <dbReference type="ChEBI" id="CHEBI:15378"/>
        <dbReference type="ChEBI" id="CHEBI:30616"/>
        <dbReference type="ChEBI" id="CHEBI:46858"/>
        <dbReference type="ChEBI" id="CHEBI:61978"/>
        <dbReference type="ChEBI" id="CHEBI:456216"/>
        <dbReference type="EC" id="2.7.12.1"/>
    </reaction>
</comment>
<evidence type="ECO:0000313" key="31">
    <source>
        <dbReference type="EMBL" id="KAK6327278.1"/>
    </source>
</evidence>
<dbReference type="Pfam" id="PF18358">
    <property type="entry name" value="Tudor_4"/>
    <property type="match status" value="1"/>
</dbReference>
<dbReference type="GO" id="GO:0005694">
    <property type="term" value="C:chromosome"/>
    <property type="evidence" value="ECO:0007669"/>
    <property type="project" value="UniProtKB-SubCell"/>
</dbReference>
<dbReference type="GO" id="GO:0003677">
    <property type="term" value="F:DNA binding"/>
    <property type="evidence" value="ECO:0007669"/>
    <property type="project" value="InterPro"/>
</dbReference>
<comment type="similarity">
    <text evidence="22">Belongs to the protein kinase superfamily. CMGC Ser/Thr protein kinase family. Lammer subfamily.</text>
</comment>
<evidence type="ECO:0000256" key="9">
    <source>
        <dbReference type="ARBA" id="ARBA00022679"/>
    </source>
</evidence>
<proteinExistence type="inferred from homology"/>
<dbReference type="InterPro" id="IPR007728">
    <property type="entry name" value="Pre-SET_dom"/>
</dbReference>
<dbReference type="PANTHER" id="PTHR46024">
    <property type="entry name" value="HISTONE-LYSINE N-METHYLTRANSFERASE EGGLESS"/>
    <property type="match status" value="1"/>
</dbReference>
<feature type="compositionally biased region" description="Acidic residues" evidence="27">
    <location>
        <begin position="941"/>
        <end position="954"/>
    </location>
</feature>
<feature type="compositionally biased region" description="Polar residues" evidence="27">
    <location>
        <begin position="308"/>
        <end position="320"/>
    </location>
</feature>
<dbReference type="InterPro" id="IPR051516">
    <property type="entry name" value="SETDB_methyltransferase"/>
</dbReference>
<dbReference type="CDD" id="cd14215">
    <property type="entry name" value="PKc_CLK2"/>
    <property type="match status" value="1"/>
</dbReference>
<dbReference type="Gene3D" id="3.30.200.20">
    <property type="entry name" value="Phosphorylase Kinase, domain 1"/>
    <property type="match status" value="1"/>
</dbReference>
<keyword evidence="32" id="KW-1185">Reference proteome</keyword>
<dbReference type="InterPro" id="IPR017441">
    <property type="entry name" value="Protein_kinase_ATP_BS"/>
</dbReference>
<dbReference type="SMART" id="SM00220">
    <property type="entry name" value="S_TKc"/>
    <property type="match status" value="1"/>
</dbReference>
<sequence length="1688" mass="192045">MESGDDEMEMTVGELQGWIQEEVENQNLVKLRRTQLAQMQNLVQRKEKQALCTRSLFNTACESVVECETVMKDLYSKLGMEYRDTDSEDEGVGQQSVIEIDDGDADRNDNTMATDSVAASESAPEGVPATDSDTENYNDMADYMESMPSSPAVTNPFVTVTVAPNEASNSSDTPATPLAQSDSEPPSPQEDSGDEYTPSKSKKISTKRPESSKRGRRRKGEGKRRESARTKHQVVSYRKDSPLAPSKPRAGDSSALTKQQNSSKGGTASPPKSQEPGKSEKSAAKPQEASKSGSNAPSKPQEARKETSTPFVVTSVSQAPTHAPNPATQPPPGLTEEEIKTDMMVLARRRTKTWHPGKITEIKPTENGSRYKVDFSEKGRSMLSGHHIAFDHTASLERLYVGVRVVAKFKDADQSWFYSGILAELPNRKNRMRFLVFFDDGTPSYVGLPDLHIVCRPLPEVWEDIEDEANREFIKDYIKVYPNPPMAQYRPGQPINVEFEGIQRRTEVEQIDCSLLCVVFKDDEHKEWVYRGSLRLEHMANMKKRVEEAKDKPAMTRPSTGGAVSNTTTIHQTSTAAANKPHVSPSSTVIPAQVTSNNVSQGQPAAGKQSAPLGRPYGQDRTTDKESSVITAKGSVTFTPHRCCPACLNCIRSKVEAKHRGRNPLLVPLLCEFRRMKGRRRVNNKTYFHIFYRSPCGLSLSNMTAVQDYLQQTRCDFLFLDMFCLDPFVSVTTTHQPRPYKINIPDLTLGRENQPLSCINELNNIRPPSVIYNKQRVAASGVSLNTSSDFLMGCDCTDGCRDRSACSCHQLTVQATALLPAGPEDVNAGYTHKRLEKRLSTGIYECNALCRCDPRVCSNRVVQHGLQLRLQLFMTVGKSWGIRCLDDIAKGTFICTYTGIIMNKKSLSTEGNMYVVNLNHIEGAESKEGYESEARYSDNESGSEEEPIEEDNSEHDDHCDGGDDEEEEGNHDKEHLRIKKNSYDDEEEPSDYEDNYEDKDYDVSEDDGGSDDDFRHKVSSMERSYITRRHAKILQEDPAKKSGSDAKPSDQQDGTAAGNDKEASNATRRFFDGEESCYVIDAKMEGNVGRYLNHSCHPNLFAQNVFVDTHDLRFPWVAFFANKRIRAGTELAWDYKYGEEKTKNLSANTDFLWDKHTGLADKTMPHSRRYPSSERASRSSYQDRDRGRKQRHRRSPSFSSSSDRDRDRRGRGNRQEGSYARSRSYDNRSADRRPYDRRYCEGYRRLDQSRERDRGNREREHGGAPAAADGYYARDFSPNMCDYRRGREREREESYRRKGSRRKHKRRRRRTRSYSPSSSRSDSRTRALSVRDDEEGHLICRSGDVLQERYEIVSTLGEGTFGRVMQCIDHRRGGAAVALKIIKNVEKYKEAARLEINVLERINEKDPENKHLCVQMYDWFDYHGHMCISFELLALSTFDFLKENNYLPYSIAQVRHMAYQLCLSVKFLHDTKLTHTDLKPENILFVNSDFTMTYNVEKKRDERTVKSTDVRVVDFGSATFDHEHHSTIVSTRHYRAPEVILELGWSQPCDVWSIGCILFEYYLGFTLFQTHDNREHLAMMERILGPVPSRMIRKTRKQKYFYRGRLDWDESSSAGRYVRENCKPLRRYLLSEAEEHHRLFDLIESMLEYEPAKRLALADSLRHPFFESGTAGDAVGGKSWEGNRDISR</sequence>
<feature type="compositionally biased region" description="Basic and acidic residues" evidence="27">
    <location>
        <begin position="1202"/>
        <end position="1214"/>
    </location>
</feature>
<evidence type="ECO:0000256" key="8">
    <source>
        <dbReference type="ARBA" id="ARBA00022603"/>
    </source>
</evidence>
<dbReference type="GO" id="GO:0004713">
    <property type="term" value="F:protein tyrosine kinase activity"/>
    <property type="evidence" value="ECO:0007669"/>
    <property type="project" value="UniProtKB-KW"/>
</dbReference>
<evidence type="ECO:0000256" key="21">
    <source>
        <dbReference type="ARBA" id="ARBA00023242"/>
    </source>
</evidence>
<comment type="subcellular location">
    <subcellularLocation>
        <location evidence="2">Chromosome</location>
    </subcellularLocation>
    <subcellularLocation>
        <location evidence="1">Nucleus</location>
    </subcellularLocation>
</comment>
<evidence type="ECO:0000259" key="29">
    <source>
        <dbReference type="PROSITE" id="PS50280"/>
    </source>
</evidence>
<keyword evidence="13 26" id="KW-0547">Nucleotide-binding</keyword>
<dbReference type="Pfam" id="PF00069">
    <property type="entry name" value="Pkinase"/>
    <property type="match status" value="1"/>
</dbReference>
<dbReference type="Proteomes" id="UP001356427">
    <property type="component" value="Unassembled WGS sequence"/>
</dbReference>
<feature type="compositionally biased region" description="Basic and acidic residues" evidence="27">
    <location>
        <begin position="1282"/>
        <end position="1296"/>
    </location>
</feature>
<evidence type="ECO:0000256" key="16">
    <source>
        <dbReference type="ARBA" id="ARBA00022840"/>
    </source>
</evidence>
<feature type="compositionally biased region" description="Basic and acidic residues" evidence="27">
    <location>
        <begin position="1033"/>
        <end position="1050"/>
    </location>
</feature>
<evidence type="ECO:0000256" key="18">
    <source>
        <dbReference type="ARBA" id="ARBA00023015"/>
    </source>
</evidence>
<dbReference type="InterPro" id="IPR040880">
    <property type="entry name" value="DUF5604"/>
</dbReference>
<keyword evidence="12" id="KW-0677">Repeat</keyword>
<accession>A0AAN8MHX8</accession>
<keyword evidence="10" id="KW-0949">S-adenosyl-L-methionine</keyword>
<dbReference type="Pfam" id="PF18359">
    <property type="entry name" value="Tudor_5"/>
    <property type="match status" value="1"/>
</dbReference>
<dbReference type="EMBL" id="JAGTTL010000002">
    <property type="protein sequence ID" value="KAK6327278.1"/>
    <property type="molecule type" value="Genomic_DNA"/>
</dbReference>
<dbReference type="PROSITE" id="PS50011">
    <property type="entry name" value="PROTEIN_KINASE_DOM"/>
    <property type="match status" value="1"/>
</dbReference>
<dbReference type="GO" id="GO:0070828">
    <property type="term" value="P:heterochromatin organization"/>
    <property type="evidence" value="ECO:0007669"/>
    <property type="project" value="TreeGrafter"/>
</dbReference>
<keyword evidence="11" id="KW-0479">Metal-binding</keyword>
<dbReference type="CDD" id="cd01395">
    <property type="entry name" value="HMT_MBD"/>
    <property type="match status" value="1"/>
</dbReference>
<evidence type="ECO:0000256" key="4">
    <source>
        <dbReference type="ARBA" id="ARBA00022454"/>
    </source>
</evidence>
<feature type="binding site" evidence="26">
    <location>
        <position position="1380"/>
    </location>
    <ligand>
        <name>ATP</name>
        <dbReference type="ChEBI" id="CHEBI:30616"/>
    </ligand>
</feature>
<dbReference type="GO" id="GO:0004674">
    <property type="term" value="F:protein serine/threonine kinase activity"/>
    <property type="evidence" value="ECO:0007669"/>
    <property type="project" value="UniProtKB-KW"/>
</dbReference>
<comment type="caution">
    <text evidence="31">The sequence shown here is derived from an EMBL/GenBank/DDBJ whole genome shotgun (WGS) entry which is preliminary data.</text>
</comment>
<keyword evidence="21" id="KW-0539">Nucleus</keyword>
<evidence type="ECO:0000313" key="32">
    <source>
        <dbReference type="Proteomes" id="UP001356427"/>
    </source>
</evidence>
<dbReference type="SMART" id="SM00391">
    <property type="entry name" value="MBD"/>
    <property type="match status" value="1"/>
</dbReference>
<evidence type="ECO:0000256" key="14">
    <source>
        <dbReference type="ARBA" id="ARBA00022777"/>
    </source>
</evidence>
<evidence type="ECO:0000256" key="10">
    <source>
        <dbReference type="ARBA" id="ARBA00022691"/>
    </source>
</evidence>
<dbReference type="Gene3D" id="2.30.30.140">
    <property type="match status" value="3"/>
</dbReference>
<feature type="domain" description="SET" evidence="29">
    <location>
        <begin position="868"/>
        <end position="1136"/>
    </location>
</feature>
<evidence type="ECO:0000256" key="24">
    <source>
        <dbReference type="ARBA" id="ARBA00049308"/>
    </source>
</evidence>
<dbReference type="SMART" id="SM00317">
    <property type="entry name" value="SET"/>
    <property type="match status" value="1"/>
</dbReference>
<feature type="compositionally biased region" description="Polar residues" evidence="27">
    <location>
        <begin position="254"/>
        <end position="272"/>
    </location>
</feature>
<dbReference type="SUPFAM" id="SSF54171">
    <property type="entry name" value="DNA-binding domain"/>
    <property type="match status" value="1"/>
</dbReference>
<keyword evidence="16 26" id="KW-0067">ATP-binding</keyword>
<dbReference type="InterPro" id="IPR041292">
    <property type="entry name" value="Tudor_4"/>
</dbReference>
<dbReference type="InterPro" id="IPR046341">
    <property type="entry name" value="SET_dom_sf"/>
</dbReference>
<keyword evidence="9" id="KW-0808">Transferase</keyword>
<evidence type="ECO:0000256" key="11">
    <source>
        <dbReference type="ARBA" id="ARBA00022723"/>
    </source>
</evidence>
<keyword evidence="15" id="KW-0862">Zinc</keyword>
<feature type="compositionally biased region" description="Polar residues" evidence="27">
    <location>
        <begin position="110"/>
        <end position="119"/>
    </location>
</feature>
<dbReference type="GO" id="GO:0032259">
    <property type="term" value="P:methylation"/>
    <property type="evidence" value="ECO:0007669"/>
    <property type="project" value="UniProtKB-KW"/>
</dbReference>
<dbReference type="Gene3D" id="1.10.510.10">
    <property type="entry name" value="Transferase(Phosphotransferase) domain 1"/>
    <property type="match status" value="1"/>
</dbReference>
<dbReference type="GO" id="GO:0010629">
    <property type="term" value="P:negative regulation of gene expression"/>
    <property type="evidence" value="ECO:0007669"/>
    <property type="project" value="TreeGrafter"/>
</dbReference>
<dbReference type="InterPro" id="IPR002999">
    <property type="entry name" value="Tudor"/>
</dbReference>
<feature type="compositionally biased region" description="Low complexity" evidence="27">
    <location>
        <begin position="1263"/>
        <end position="1273"/>
    </location>
</feature>
<feature type="compositionally biased region" description="Basic and acidic residues" evidence="27">
    <location>
        <begin position="1171"/>
        <end position="1186"/>
    </location>
</feature>
<feature type="compositionally biased region" description="Basic and acidic residues" evidence="27">
    <location>
        <begin position="1223"/>
        <end position="1262"/>
    </location>
</feature>
<evidence type="ECO:0000256" key="19">
    <source>
        <dbReference type="ARBA" id="ARBA00023137"/>
    </source>
</evidence>
<evidence type="ECO:0000256" key="15">
    <source>
        <dbReference type="ARBA" id="ARBA00022833"/>
    </source>
</evidence>
<dbReference type="PROSITE" id="PS50280">
    <property type="entry name" value="SET"/>
    <property type="match status" value="1"/>
</dbReference>
<keyword evidence="5" id="KW-0678">Repressor</keyword>
<evidence type="ECO:0000256" key="12">
    <source>
        <dbReference type="ARBA" id="ARBA00022737"/>
    </source>
</evidence>
<name>A0AAN8MHX8_9TELE</name>
<evidence type="ECO:0000256" key="20">
    <source>
        <dbReference type="ARBA" id="ARBA00023163"/>
    </source>
</evidence>
<feature type="compositionally biased region" description="Acidic residues" evidence="27">
    <location>
        <begin position="984"/>
        <end position="1011"/>
    </location>
</feature>
<dbReference type="FunFam" id="1.10.510.10:FF:000145">
    <property type="entry name" value="Dual specificity protein kinase CLK2"/>
    <property type="match status" value="1"/>
</dbReference>
<keyword evidence="19" id="KW-0829">Tyrosine-protein kinase</keyword>
<evidence type="ECO:0000256" key="23">
    <source>
        <dbReference type="ARBA" id="ARBA00049003"/>
    </source>
</evidence>
<dbReference type="InterPro" id="IPR041291">
    <property type="entry name" value="TUDOR_5"/>
</dbReference>
<dbReference type="Pfam" id="PF01429">
    <property type="entry name" value="MBD"/>
    <property type="match status" value="1"/>
</dbReference>
<dbReference type="SMART" id="SM00333">
    <property type="entry name" value="TUDOR"/>
    <property type="match status" value="2"/>
</dbReference>
<keyword evidence="8" id="KW-0489">Methyltransferase</keyword>
<dbReference type="InterPro" id="IPR016177">
    <property type="entry name" value="DNA-bd_dom_sf"/>
</dbReference>
<dbReference type="PROSITE" id="PS00107">
    <property type="entry name" value="PROTEIN_KINASE_ATP"/>
    <property type="match status" value="1"/>
</dbReference>
<evidence type="ECO:0000256" key="7">
    <source>
        <dbReference type="ARBA" id="ARBA00022553"/>
    </source>
</evidence>
<feature type="region of interest" description="Disordered" evidence="27">
    <location>
        <begin position="164"/>
        <end position="336"/>
    </location>
</feature>
<dbReference type="Pfam" id="PF00856">
    <property type="entry name" value="SET"/>
    <property type="match status" value="1"/>
</dbReference>
<dbReference type="GO" id="GO:0046974">
    <property type="term" value="F:histone H3K9 methyltransferase activity"/>
    <property type="evidence" value="ECO:0007669"/>
    <property type="project" value="TreeGrafter"/>
</dbReference>
<dbReference type="InterPro" id="IPR011009">
    <property type="entry name" value="Kinase-like_dom_sf"/>
</dbReference>
<evidence type="ECO:0000259" key="28">
    <source>
        <dbReference type="PROSITE" id="PS50011"/>
    </source>
</evidence>
<dbReference type="InterPro" id="IPR001739">
    <property type="entry name" value="Methyl_CpG_DNA-bd"/>
</dbReference>
<dbReference type="CDD" id="cd10517">
    <property type="entry name" value="SET_SETDB1"/>
    <property type="match status" value="1"/>
</dbReference>
<dbReference type="SUPFAM" id="SSF56112">
    <property type="entry name" value="Protein kinase-like (PK-like)"/>
    <property type="match status" value="1"/>
</dbReference>
<evidence type="ECO:0000256" key="6">
    <source>
        <dbReference type="ARBA" id="ARBA00022527"/>
    </source>
</evidence>
<comment type="catalytic activity">
    <reaction evidence="24">
        <text>L-threonyl-[protein] + ATP = O-phospho-L-threonyl-[protein] + ADP + H(+)</text>
        <dbReference type="Rhea" id="RHEA:46608"/>
        <dbReference type="Rhea" id="RHEA-COMP:11060"/>
        <dbReference type="Rhea" id="RHEA-COMP:11605"/>
        <dbReference type="ChEBI" id="CHEBI:15378"/>
        <dbReference type="ChEBI" id="CHEBI:30013"/>
        <dbReference type="ChEBI" id="CHEBI:30616"/>
        <dbReference type="ChEBI" id="CHEBI:61977"/>
        <dbReference type="ChEBI" id="CHEBI:456216"/>
        <dbReference type="EC" id="2.7.12.1"/>
    </reaction>
</comment>
<feature type="region of interest" description="Disordered" evidence="27">
    <location>
        <begin position="597"/>
        <end position="626"/>
    </location>
</feature>
<protein>
    <recommendedName>
        <fullName evidence="3">dual-specificity kinase</fullName>
        <ecNumber evidence="3">2.7.12.1</ecNumber>
    </recommendedName>
</protein>
<evidence type="ECO:0000256" key="27">
    <source>
        <dbReference type="SAM" id="MobiDB-lite"/>
    </source>
</evidence>
<dbReference type="EC" id="2.7.12.1" evidence="3"/>
<dbReference type="Pfam" id="PF18300">
    <property type="entry name" value="DUF5604"/>
    <property type="match status" value="1"/>
</dbReference>
<evidence type="ECO:0000256" key="13">
    <source>
        <dbReference type="ARBA" id="ARBA00022741"/>
    </source>
</evidence>